<comment type="subcellular location">
    <subcellularLocation>
        <location evidence="1">Nucleus</location>
    </subcellularLocation>
</comment>
<dbReference type="InterPro" id="IPR036236">
    <property type="entry name" value="Znf_C2H2_sf"/>
</dbReference>
<accession>A0A835GJ61</accession>
<evidence type="ECO:0000256" key="2">
    <source>
        <dbReference type="ARBA" id="ARBA00022723"/>
    </source>
</evidence>
<dbReference type="GO" id="GO:0008270">
    <property type="term" value="F:zinc ion binding"/>
    <property type="evidence" value="ECO:0007669"/>
    <property type="project" value="UniProtKB-KW"/>
</dbReference>
<dbReference type="AlphaFoldDB" id="A0A835GJ61"/>
<keyword evidence="5" id="KW-0862">Zinc</keyword>
<dbReference type="PROSITE" id="PS50157">
    <property type="entry name" value="ZINC_FINGER_C2H2_2"/>
    <property type="match status" value="3"/>
</dbReference>
<dbReference type="GO" id="GO:0005634">
    <property type="term" value="C:nucleus"/>
    <property type="evidence" value="ECO:0007669"/>
    <property type="project" value="UniProtKB-SubCell"/>
</dbReference>
<keyword evidence="2" id="KW-0479">Metal-binding</keyword>
<keyword evidence="4 7" id="KW-0863">Zinc-finger</keyword>
<dbReference type="Pfam" id="PF00096">
    <property type="entry name" value="zf-C2H2"/>
    <property type="match status" value="1"/>
</dbReference>
<comment type="caution">
    <text evidence="9">The sequence shown here is derived from an EMBL/GenBank/DDBJ whole genome shotgun (WGS) entry which is preliminary data.</text>
</comment>
<proteinExistence type="predicted"/>
<dbReference type="PANTHER" id="PTHR24406">
    <property type="entry name" value="TRANSCRIPTIONAL REPRESSOR CTCFL-RELATED"/>
    <property type="match status" value="1"/>
</dbReference>
<keyword evidence="10" id="KW-1185">Reference proteome</keyword>
<dbReference type="Proteomes" id="UP000648187">
    <property type="component" value="Unassembled WGS sequence"/>
</dbReference>
<dbReference type="Gene3D" id="3.30.160.60">
    <property type="entry name" value="Classic Zinc Finger"/>
    <property type="match status" value="1"/>
</dbReference>
<evidence type="ECO:0000256" key="5">
    <source>
        <dbReference type="ARBA" id="ARBA00022833"/>
    </source>
</evidence>
<feature type="domain" description="C2H2-type" evidence="8">
    <location>
        <begin position="589"/>
        <end position="616"/>
    </location>
</feature>
<dbReference type="SUPFAM" id="SSF57667">
    <property type="entry name" value="beta-beta-alpha zinc fingers"/>
    <property type="match status" value="2"/>
</dbReference>
<reference evidence="9" key="1">
    <citation type="submission" date="2020-08" db="EMBL/GenBank/DDBJ databases">
        <title>Spodoptera exigua strain:BAW_Kor-Di-RS1 Genome sequencing and assembly.</title>
        <authorList>
            <person name="Kim J."/>
            <person name="Nam H.Y."/>
            <person name="Kwon M."/>
            <person name="Choi J.H."/>
            <person name="Cho S.R."/>
            <person name="Kim G.-H."/>
        </authorList>
    </citation>
    <scope>NUCLEOTIDE SEQUENCE</scope>
    <source>
        <strain evidence="9">BAW_Kor-Di-RS1</strain>
        <tissue evidence="9">Whole-body</tissue>
    </source>
</reference>
<sequence length="672" mass="75757">MKINKMDKNAYETYEFLPTNSSETEPDQFFVLQDDGTFLLNRQIQYVAQVQDVKEVLDDVQPCTVYGVSSQQFFVDVDNSAELISVSGDFEQNQFILPDGDNGLYSNSFLLQPSTSGNTEPMEEDVVVDEYKQQNTQDVDVDIDVVTYTSKQGNNFTEITISDEQYQMLEQKGWILLESNDKIFVLNTLGLHDITTNDKLVQKLKNETQNVTGNIMGANEGTLKIETISGQFPNIGAESLSDQQETVEFVIKADEPNNTIEGIQFVVDDKDSVMSETTISDITHENFDKISTKEEYPSESLVSEILAEQKQNIVVDNEPKSFKIKTKLTFKDIPEKIVLGKTANGKRLVAKVLKPKSNKIEKPKDNQVLKQTTLRAGIQPSCTEEDIASAEGVITQLLKMPNLKHFLVGYDLIVTKAKNNKDEFGLIYNRSPVSFITGRVADKDGSCGFEHVPNLLQTIKQKAEEQNVSQSDEVYSCIEEKEAKENFTIYHIHITETKCSDNIVRVSVTLNKRQLPVNLVFDLKKRYPTTVFGCSSCAALFKTEQTLKDHQENHCIDTDDMLTIDTANSTNSENDDDVIIVKTGKETVFSCGQCNVTFTKLSNIQRHMKSHLGTKQQILQTTRVLKEDLDPKQKPTKIFKCKMCPSTYFHSASLSKHIVTRHIKVKSNKNGN</sequence>
<gene>
    <name evidence="9" type="ORF">HW555_005940</name>
</gene>
<protein>
    <recommendedName>
        <fullName evidence="8">C2H2-type domain-containing protein</fullName>
    </recommendedName>
</protein>
<keyword evidence="6" id="KW-0539">Nucleus</keyword>
<evidence type="ECO:0000313" key="10">
    <source>
        <dbReference type="Proteomes" id="UP000648187"/>
    </source>
</evidence>
<evidence type="ECO:0000256" key="1">
    <source>
        <dbReference type="ARBA" id="ARBA00004123"/>
    </source>
</evidence>
<evidence type="ECO:0000256" key="7">
    <source>
        <dbReference type="PROSITE-ProRule" id="PRU00042"/>
    </source>
</evidence>
<evidence type="ECO:0000259" key="8">
    <source>
        <dbReference type="PROSITE" id="PS50157"/>
    </source>
</evidence>
<evidence type="ECO:0000256" key="4">
    <source>
        <dbReference type="ARBA" id="ARBA00022771"/>
    </source>
</evidence>
<name>A0A835GJ61_SPOEX</name>
<dbReference type="InterPro" id="IPR050888">
    <property type="entry name" value="ZnF_C2H2-type_TF"/>
</dbReference>
<keyword evidence="3" id="KW-0677">Repeat</keyword>
<dbReference type="PROSITE" id="PS00028">
    <property type="entry name" value="ZINC_FINGER_C2H2_1"/>
    <property type="match status" value="3"/>
</dbReference>
<evidence type="ECO:0000256" key="3">
    <source>
        <dbReference type="ARBA" id="ARBA00022737"/>
    </source>
</evidence>
<dbReference type="SMART" id="SM00355">
    <property type="entry name" value="ZnF_C2H2"/>
    <property type="match status" value="3"/>
</dbReference>
<evidence type="ECO:0000313" key="9">
    <source>
        <dbReference type="EMBL" id="KAF9416810.1"/>
    </source>
</evidence>
<organism evidence="9 10">
    <name type="scientific">Spodoptera exigua</name>
    <name type="common">Beet armyworm</name>
    <name type="synonym">Noctua fulgens</name>
    <dbReference type="NCBI Taxonomy" id="7107"/>
    <lineage>
        <taxon>Eukaryota</taxon>
        <taxon>Metazoa</taxon>
        <taxon>Ecdysozoa</taxon>
        <taxon>Arthropoda</taxon>
        <taxon>Hexapoda</taxon>
        <taxon>Insecta</taxon>
        <taxon>Pterygota</taxon>
        <taxon>Neoptera</taxon>
        <taxon>Endopterygota</taxon>
        <taxon>Lepidoptera</taxon>
        <taxon>Glossata</taxon>
        <taxon>Ditrysia</taxon>
        <taxon>Noctuoidea</taxon>
        <taxon>Noctuidae</taxon>
        <taxon>Amphipyrinae</taxon>
        <taxon>Spodoptera</taxon>
    </lineage>
</organism>
<feature type="domain" description="C2H2-type" evidence="8">
    <location>
        <begin position="532"/>
        <end position="554"/>
    </location>
</feature>
<dbReference type="InterPro" id="IPR013087">
    <property type="entry name" value="Znf_C2H2_type"/>
</dbReference>
<feature type="domain" description="C2H2-type" evidence="8">
    <location>
        <begin position="639"/>
        <end position="667"/>
    </location>
</feature>
<evidence type="ECO:0000256" key="6">
    <source>
        <dbReference type="ARBA" id="ARBA00023242"/>
    </source>
</evidence>
<dbReference type="EMBL" id="JACKWZ010000083">
    <property type="protein sequence ID" value="KAF9416810.1"/>
    <property type="molecule type" value="Genomic_DNA"/>
</dbReference>